<dbReference type="KEGG" id="spzr:G5C33_07510"/>
<dbReference type="Proteomes" id="UP000501568">
    <property type="component" value="Chromosome"/>
</dbReference>
<name>A0A6G6Y3Y2_9SPHN</name>
<protein>
    <submittedName>
        <fullName evidence="1">Uncharacterized protein</fullName>
    </submittedName>
</protein>
<dbReference type="RefSeq" id="WP_165326654.1">
    <property type="nucleotide sequence ID" value="NZ_CP049109.1"/>
</dbReference>
<proteinExistence type="predicted"/>
<gene>
    <name evidence="1" type="ORF">G5C33_07510</name>
</gene>
<organism evidence="1 2">
    <name type="scientific">Stakelama tenebrarum</name>
    <dbReference type="NCBI Taxonomy" id="2711215"/>
    <lineage>
        <taxon>Bacteria</taxon>
        <taxon>Pseudomonadati</taxon>
        <taxon>Pseudomonadota</taxon>
        <taxon>Alphaproteobacteria</taxon>
        <taxon>Sphingomonadales</taxon>
        <taxon>Sphingomonadaceae</taxon>
        <taxon>Stakelama</taxon>
    </lineage>
</organism>
<dbReference type="EMBL" id="CP049109">
    <property type="protein sequence ID" value="QIG79654.1"/>
    <property type="molecule type" value="Genomic_DNA"/>
</dbReference>
<evidence type="ECO:0000313" key="1">
    <source>
        <dbReference type="EMBL" id="QIG79654.1"/>
    </source>
</evidence>
<sequence length="99" mass="10455">MSFEGTWEIVINAPVGKQTATAEFSVAGDALKGTLSASQGAMEVEGTVDGDHARFKGKSKIPFPMTLEYDVALDETGDSFSGKCKSGPFGTFPMTGTRR</sequence>
<reference evidence="1 2" key="1">
    <citation type="submission" date="2020-02" db="EMBL/GenBank/DDBJ databases">
        <authorList>
            <person name="Zheng R.K."/>
            <person name="Sun C.M."/>
        </authorList>
    </citation>
    <scope>NUCLEOTIDE SEQUENCE [LARGE SCALE GENOMIC DNA]</scope>
    <source>
        <strain evidence="2">zrk23</strain>
    </source>
</reference>
<accession>A0A6G6Y3Y2</accession>
<dbReference type="AlphaFoldDB" id="A0A6G6Y3Y2"/>
<keyword evidence="2" id="KW-1185">Reference proteome</keyword>
<evidence type="ECO:0000313" key="2">
    <source>
        <dbReference type="Proteomes" id="UP000501568"/>
    </source>
</evidence>